<dbReference type="Proteomes" id="UP000187609">
    <property type="component" value="Unassembled WGS sequence"/>
</dbReference>
<evidence type="ECO:0000256" key="3">
    <source>
        <dbReference type="ARBA" id="ARBA00022679"/>
    </source>
</evidence>
<dbReference type="InterPro" id="IPR013083">
    <property type="entry name" value="Znf_RING/FYVE/PHD"/>
</dbReference>
<evidence type="ECO:0000313" key="11">
    <source>
        <dbReference type="Proteomes" id="UP000187609"/>
    </source>
</evidence>
<keyword evidence="3" id="KW-0808">Transferase</keyword>
<dbReference type="SMART" id="SM00184">
    <property type="entry name" value="RING"/>
    <property type="match status" value="1"/>
</dbReference>
<evidence type="ECO:0000256" key="4">
    <source>
        <dbReference type="ARBA" id="ARBA00022723"/>
    </source>
</evidence>
<evidence type="ECO:0000259" key="9">
    <source>
        <dbReference type="PROSITE" id="PS50089"/>
    </source>
</evidence>
<organism evidence="10 11">
    <name type="scientific">Nicotiana attenuata</name>
    <name type="common">Coyote tobacco</name>
    <dbReference type="NCBI Taxonomy" id="49451"/>
    <lineage>
        <taxon>Eukaryota</taxon>
        <taxon>Viridiplantae</taxon>
        <taxon>Streptophyta</taxon>
        <taxon>Embryophyta</taxon>
        <taxon>Tracheophyta</taxon>
        <taxon>Spermatophyta</taxon>
        <taxon>Magnoliopsida</taxon>
        <taxon>eudicotyledons</taxon>
        <taxon>Gunneridae</taxon>
        <taxon>Pentapetalae</taxon>
        <taxon>asterids</taxon>
        <taxon>lamiids</taxon>
        <taxon>Solanales</taxon>
        <taxon>Solanaceae</taxon>
        <taxon>Nicotianoideae</taxon>
        <taxon>Nicotianeae</taxon>
        <taxon>Nicotiana</taxon>
    </lineage>
</organism>
<accession>A0A314LE50</accession>
<keyword evidence="7" id="KW-0862">Zinc</keyword>
<evidence type="ECO:0000256" key="1">
    <source>
        <dbReference type="ARBA" id="ARBA00000900"/>
    </source>
</evidence>
<dbReference type="GO" id="GO:0061630">
    <property type="term" value="F:ubiquitin protein ligase activity"/>
    <property type="evidence" value="ECO:0007669"/>
    <property type="project" value="UniProtKB-EC"/>
</dbReference>
<dbReference type="PROSITE" id="PS50089">
    <property type="entry name" value="ZF_RING_2"/>
    <property type="match status" value="1"/>
</dbReference>
<dbReference type="Gene3D" id="3.30.40.10">
    <property type="entry name" value="Zinc/RING finger domain, C3HC4 (zinc finger)"/>
    <property type="match status" value="1"/>
</dbReference>
<comment type="catalytic activity">
    <reaction evidence="1">
        <text>S-ubiquitinyl-[E2 ubiquitin-conjugating enzyme]-L-cysteine + [acceptor protein]-L-lysine = [E2 ubiquitin-conjugating enzyme]-L-cysteine + N(6)-ubiquitinyl-[acceptor protein]-L-lysine.</text>
        <dbReference type="EC" id="2.3.2.27"/>
    </reaction>
</comment>
<name>A0A314LE50_NICAT</name>
<dbReference type="Pfam" id="PF13639">
    <property type="entry name" value="zf-RING_2"/>
    <property type="match status" value="1"/>
</dbReference>
<dbReference type="PANTHER" id="PTHR22937">
    <property type="entry name" value="E3 UBIQUITIN-PROTEIN LIGASE RNF165"/>
    <property type="match status" value="1"/>
</dbReference>
<evidence type="ECO:0000256" key="2">
    <source>
        <dbReference type="ARBA" id="ARBA00012483"/>
    </source>
</evidence>
<evidence type="ECO:0000256" key="5">
    <source>
        <dbReference type="ARBA" id="ARBA00022771"/>
    </source>
</evidence>
<dbReference type="SUPFAM" id="SSF57850">
    <property type="entry name" value="RING/U-box"/>
    <property type="match status" value="1"/>
</dbReference>
<dbReference type="Gramene" id="OIT39856">
    <property type="protein sequence ID" value="OIT39856"/>
    <property type="gene ID" value="A4A49_52838"/>
</dbReference>
<keyword evidence="5 8" id="KW-0863">Zinc-finger</keyword>
<feature type="domain" description="RING-type" evidence="9">
    <location>
        <begin position="133"/>
        <end position="175"/>
    </location>
</feature>
<reference evidence="10" key="1">
    <citation type="submission" date="2016-11" db="EMBL/GenBank/DDBJ databases">
        <title>The genome of Nicotiana attenuata.</title>
        <authorList>
            <person name="Xu S."/>
            <person name="Brockmoeller T."/>
            <person name="Gaquerel E."/>
            <person name="Navarro A."/>
            <person name="Kuhl H."/>
            <person name="Gase K."/>
            <person name="Ling Z."/>
            <person name="Zhou W."/>
            <person name="Kreitzer C."/>
            <person name="Stanke M."/>
            <person name="Tang H."/>
            <person name="Lyons E."/>
            <person name="Pandey P."/>
            <person name="Pandey S.P."/>
            <person name="Timmermann B."/>
            <person name="Baldwin I.T."/>
        </authorList>
    </citation>
    <scope>NUCLEOTIDE SEQUENCE [LARGE SCALE GENOMIC DNA]</scope>
    <source>
        <strain evidence="10">UT</strain>
    </source>
</reference>
<evidence type="ECO:0000256" key="7">
    <source>
        <dbReference type="ARBA" id="ARBA00022833"/>
    </source>
</evidence>
<keyword evidence="11" id="KW-1185">Reference proteome</keyword>
<dbReference type="GO" id="GO:0005634">
    <property type="term" value="C:nucleus"/>
    <property type="evidence" value="ECO:0007669"/>
    <property type="project" value="TreeGrafter"/>
</dbReference>
<keyword evidence="6" id="KW-0833">Ubl conjugation pathway</keyword>
<dbReference type="InterPro" id="IPR045191">
    <property type="entry name" value="MBR1/2-like"/>
</dbReference>
<protein>
    <recommendedName>
        <fullName evidence="2">RING-type E3 ubiquitin transferase</fullName>
        <ecNumber evidence="2">2.3.2.27</ecNumber>
    </recommendedName>
</protein>
<dbReference type="EMBL" id="MJEQ01000074">
    <property type="protein sequence ID" value="OIT39856.1"/>
    <property type="molecule type" value="Genomic_DNA"/>
</dbReference>
<dbReference type="AlphaFoldDB" id="A0A314LE50"/>
<evidence type="ECO:0000256" key="6">
    <source>
        <dbReference type="ARBA" id="ARBA00022786"/>
    </source>
</evidence>
<dbReference type="PANTHER" id="PTHR22937:SF159">
    <property type="entry name" value="RING-TYPE E3 UBIQUITIN TRANSFERASE"/>
    <property type="match status" value="1"/>
</dbReference>
<comment type="caution">
    <text evidence="10">The sequence shown here is derived from an EMBL/GenBank/DDBJ whole genome shotgun (WGS) entry which is preliminary data.</text>
</comment>
<evidence type="ECO:0000256" key="8">
    <source>
        <dbReference type="PROSITE-ProRule" id="PRU00175"/>
    </source>
</evidence>
<evidence type="ECO:0000313" key="10">
    <source>
        <dbReference type="EMBL" id="OIT39856.1"/>
    </source>
</evidence>
<dbReference type="GO" id="GO:0008270">
    <property type="term" value="F:zinc ion binding"/>
    <property type="evidence" value="ECO:0007669"/>
    <property type="project" value="UniProtKB-KW"/>
</dbReference>
<gene>
    <name evidence="10" type="primary">HIP1_8</name>
    <name evidence="10" type="ORF">A4A49_52838</name>
</gene>
<keyword evidence="4" id="KW-0479">Metal-binding</keyword>
<proteinExistence type="predicted"/>
<dbReference type="InterPro" id="IPR001841">
    <property type="entry name" value="Znf_RING"/>
</dbReference>
<sequence length="181" mass="20556">MTTNWQIPDGLVFPRNSTRDQFAPHNLFHSSAHIYNNGQTTFNHTEDPYNYQPTSECVDDVYVATDLANYRNSSQSRNVFAPHNLFHNSAFLDTYAQSSLEKEEIIEKCLRTRTYCGSTSTSKVEVNSEGEICVICQGEYVNDEIIGTLECGHEYHISCIKKWLLRGKKTCPICRSSVACP</sequence>
<dbReference type="EC" id="2.3.2.27" evidence="2"/>